<protein>
    <submittedName>
        <fullName evidence="9">TLR4 interactor with leucine rich repeats</fullName>
    </submittedName>
</protein>
<reference evidence="9" key="2">
    <citation type="submission" date="2025-08" db="UniProtKB">
        <authorList>
            <consortium name="Ensembl"/>
        </authorList>
    </citation>
    <scope>IDENTIFICATION</scope>
</reference>
<feature type="compositionally biased region" description="Basic residues" evidence="5">
    <location>
        <begin position="449"/>
        <end position="462"/>
    </location>
</feature>
<dbReference type="CDD" id="cd00063">
    <property type="entry name" value="FN3"/>
    <property type="match status" value="1"/>
</dbReference>
<reference evidence="9 10" key="1">
    <citation type="submission" date="2019-04" db="EMBL/GenBank/DDBJ databases">
        <authorList>
            <consortium name="Wellcome Sanger Institute Data Sharing"/>
        </authorList>
    </citation>
    <scope>NUCLEOTIDE SEQUENCE [LARGE SCALE GENOMIC DNA]</scope>
</reference>
<dbReference type="FunFam" id="3.80.10.10:FF:001164">
    <property type="entry name" value="GH01279p"/>
    <property type="match status" value="1"/>
</dbReference>
<evidence type="ECO:0000256" key="6">
    <source>
        <dbReference type="SAM" id="Phobius"/>
    </source>
</evidence>
<dbReference type="InterPro" id="IPR036116">
    <property type="entry name" value="FN3_sf"/>
</dbReference>
<dbReference type="SMART" id="SM00369">
    <property type="entry name" value="LRR_TYP"/>
    <property type="match status" value="11"/>
</dbReference>
<dbReference type="AlphaFoldDB" id="A0A8C9RY00"/>
<keyword evidence="2 7" id="KW-0732">Signal</keyword>
<keyword evidence="3" id="KW-0677">Repeat</keyword>
<evidence type="ECO:0000313" key="9">
    <source>
        <dbReference type="Ensembl" id="ENSSFOP00015020715.2"/>
    </source>
</evidence>
<dbReference type="InterPro" id="IPR003591">
    <property type="entry name" value="Leu-rich_rpt_typical-subtyp"/>
</dbReference>
<keyword evidence="6" id="KW-1133">Transmembrane helix</keyword>
<dbReference type="PROSITE" id="PS51450">
    <property type="entry name" value="LRR"/>
    <property type="match status" value="2"/>
</dbReference>
<dbReference type="FunFam" id="3.80.10.10:FF:000169">
    <property type="entry name" value="TLR4 interactor with leucine rich repeats"/>
    <property type="match status" value="1"/>
</dbReference>
<keyword evidence="6" id="KW-0472">Membrane</keyword>
<dbReference type="Gene3D" id="3.80.10.10">
    <property type="entry name" value="Ribonuclease Inhibitor"/>
    <property type="match status" value="2"/>
</dbReference>
<sequence>MARVLPLCFVLACGALCAGAVCPERCDCPHARHLLCANRGLRAVPRTPARDLDDVLVFSLGGNYIHNISALDFARFRGLKRLDLQYNQIRVIHPRAFEKLSKLEELYLGNNQVSAIAPGTLRSLSKLRVLYGNSNDIRKVGAECFGNLRSVVKLRLDSNAIEVLPDAVFGGLSGLLYLHLESNKVRLIHGSAFRKLHGLRFLNLSGNKQRSLRNISTFASLGSLTTLLLSDNEIQYVGDRVFQSLRKLTKLSLSNNRVRRLEPEALEGLSALRELLLDGNELSDVPPRLLDPLQSVEVLDLSRNRISSVEPTAFQQLGHLKVLKLEKNQLSSLSGGVFALNGALHNLYLNDNDWTCDCRLLEFKRWMNEAHAQGRLLTVFVQCQHPGALKGRYLDYLNGSQLHPPGNSSHQPCEAPQPAESLAGGLLESPFPGVGLSIQADQGGSGQPKKSHAEKNKRKKPVPRTGSSTGDDHVALAQVTDPCQFNRHFIVNVTVHEVSSSTATIRWSIREHGDVPDVHFRVLFDRFGQAVRFPRFVYVQDRGRMVTLHELVSGATYLVCVEGVVDGAVCQVASRDHCTGVVTLHAGRSGADLQLVTMVMLGVNALLLLLVGAAWAGRYLRRRLRHRKSAVHVRHMYSTRRSLRTMAPAVSNDFTSYQTGRPRMCPIDEGDLIEFPCDRFLDSSGTRRDEASQRFPD</sequence>
<feature type="chain" id="PRO_5034910744" evidence="7">
    <location>
        <begin position="21"/>
        <end position="697"/>
    </location>
</feature>
<dbReference type="PANTHER" id="PTHR24369:SF211">
    <property type="entry name" value="LEUCINE-RICH REPEAT-CONTAINING PROTEIN 15-LIKE"/>
    <property type="match status" value="1"/>
</dbReference>
<dbReference type="InterPro" id="IPR000483">
    <property type="entry name" value="Cys-rich_flank_reg_C"/>
</dbReference>
<keyword evidence="1" id="KW-0433">Leucine-rich repeat</keyword>
<gene>
    <name evidence="9" type="primary">TRIL</name>
    <name evidence="9" type="synonym">tril</name>
</gene>
<evidence type="ECO:0000256" key="7">
    <source>
        <dbReference type="SAM" id="SignalP"/>
    </source>
</evidence>
<name>A0A8C9RY00_SCLFO</name>
<dbReference type="SUPFAM" id="SSF52058">
    <property type="entry name" value="L domain-like"/>
    <property type="match status" value="1"/>
</dbReference>
<dbReference type="OrthoDB" id="2013775at2759"/>
<dbReference type="InterPro" id="IPR000372">
    <property type="entry name" value="LRRNT"/>
</dbReference>
<evidence type="ECO:0000313" key="10">
    <source>
        <dbReference type="Proteomes" id="UP000694397"/>
    </source>
</evidence>
<evidence type="ECO:0000256" key="5">
    <source>
        <dbReference type="SAM" id="MobiDB-lite"/>
    </source>
</evidence>
<dbReference type="Ensembl" id="ENSSFOT00015020948.2">
    <property type="protein sequence ID" value="ENSSFOP00015020715.2"/>
    <property type="gene ID" value="ENSSFOG00015013322.2"/>
</dbReference>
<dbReference type="InterPro" id="IPR050541">
    <property type="entry name" value="LRR_TM_domain-containing"/>
</dbReference>
<feature type="domain" description="Fibronectin type-III" evidence="8">
    <location>
        <begin position="489"/>
        <end position="586"/>
    </location>
</feature>
<keyword evidence="4" id="KW-1015">Disulfide bond</keyword>
<accession>A0A8C9RY00</accession>
<dbReference type="SMART" id="SM00082">
    <property type="entry name" value="LRRCT"/>
    <property type="match status" value="1"/>
</dbReference>
<dbReference type="GO" id="GO:0005886">
    <property type="term" value="C:plasma membrane"/>
    <property type="evidence" value="ECO:0007669"/>
    <property type="project" value="TreeGrafter"/>
</dbReference>
<reference evidence="9" key="3">
    <citation type="submission" date="2025-09" db="UniProtKB">
        <authorList>
            <consortium name="Ensembl"/>
        </authorList>
    </citation>
    <scope>IDENTIFICATION</scope>
</reference>
<feature type="region of interest" description="Disordered" evidence="5">
    <location>
        <begin position="437"/>
        <end position="472"/>
    </location>
</feature>
<dbReference type="GeneTree" id="ENSGT00940000161975"/>
<keyword evidence="10" id="KW-1185">Reference proteome</keyword>
<keyword evidence="6" id="KW-0812">Transmembrane</keyword>
<dbReference type="InterPro" id="IPR001611">
    <property type="entry name" value="Leu-rich_rpt"/>
</dbReference>
<dbReference type="Pfam" id="PF13855">
    <property type="entry name" value="LRR_8"/>
    <property type="match status" value="4"/>
</dbReference>
<dbReference type="SMART" id="SM00365">
    <property type="entry name" value="LRR_SD22"/>
    <property type="match status" value="6"/>
</dbReference>
<evidence type="ECO:0000256" key="3">
    <source>
        <dbReference type="ARBA" id="ARBA00022737"/>
    </source>
</evidence>
<evidence type="ECO:0000256" key="4">
    <source>
        <dbReference type="ARBA" id="ARBA00023157"/>
    </source>
</evidence>
<dbReference type="PROSITE" id="PS50853">
    <property type="entry name" value="FN3"/>
    <property type="match status" value="1"/>
</dbReference>
<proteinExistence type="predicted"/>
<organism evidence="9 10">
    <name type="scientific">Scleropages formosus</name>
    <name type="common">Asian bonytongue</name>
    <name type="synonym">Osteoglossum formosum</name>
    <dbReference type="NCBI Taxonomy" id="113540"/>
    <lineage>
        <taxon>Eukaryota</taxon>
        <taxon>Metazoa</taxon>
        <taxon>Chordata</taxon>
        <taxon>Craniata</taxon>
        <taxon>Vertebrata</taxon>
        <taxon>Euteleostomi</taxon>
        <taxon>Actinopterygii</taxon>
        <taxon>Neopterygii</taxon>
        <taxon>Teleostei</taxon>
        <taxon>Osteoglossocephala</taxon>
        <taxon>Osteoglossomorpha</taxon>
        <taxon>Osteoglossiformes</taxon>
        <taxon>Osteoglossidae</taxon>
        <taxon>Scleropages</taxon>
    </lineage>
</organism>
<evidence type="ECO:0000256" key="1">
    <source>
        <dbReference type="ARBA" id="ARBA00022614"/>
    </source>
</evidence>
<dbReference type="PANTHER" id="PTHR24369">
    <property type="entry name" value="ANTIGEN BSP, PUTATIVE-RELATED"/>
    <property type="match status" value="1"/>
</dbReference>
<feature type="compositionally biased region" description="Polar residues" evidence="5">
    <location>
        <begin position="400"/>
        <end position="411"/>
    </location>
</feature>
<feature type="region of interest" description="Disordered" evidence="5">
    <location>
        <begin position="400"/>
        <end position="424"/>
    </location>
</feature>
<dbReference type="InterPro" id="IPR003961">
    <property type="entry name" value="FN3_dom"/>
</dbReference>
<evidence type="ECO:0000259" key="8">
    <source>
        <dbReference type="PROSITE" id="PS50853"/>
    </source>
</evidence>
<evidence type="ECO:0000256" key="2">
    <source>
        <dbReference type="ARBA" id="ARBA00022729"/>
    </source>
</evidence>
<dbReference type="SUPFAM" id="SSF49265">
    <property type="entry name" value="Fibronectin type III"/>
    <property type="match status" value="1"/>
</dbReference>
<feature type="transmembrane region" description="Helical" evidence="6">
    <location>
        <begin position="595"/>
        <end position="617"/>
    </location>
</feature>
<dbReference type="InterPro" id="IPR032675">
    <property type="entry name" value="LRR_dom_sf"/>
</dbReference>
<dbReference type="Proteomes" id="UP000694397">
    <property type="component" value="Chromosome 23"/>
</dbReference>
<feature type="signal peptide" evidence="7">
    <location>
        <begin position="1"/>
        <end position="20"/>
    </location>
</feature>
<dbReference type="SMART" id="SM00013">
    <property type="entry name" value="LRRNT"/>
    <property type="match status" value="1"/>
</dbReference>